<gene>
    <name evidence="2" type="ORF">NW768_011806</name>
</gene>
<dbReference type="Gene3D" id="1.25.10.10">
    <property type="entry name" value="Leucine-rich Repeat Variant"/>
    <property type="match status" value="2"/>
</dbReference>
<dbReference type="InterPro" id="IPR055496">
    <property type="entry name" value="DUF7068"/>
</dbReference>
<dbReference type="SUPFAM" id="SSF48371">
    <property type="entry name" value="ARM repeat"/>
    <property type="match status" value="1"/>
</dbReference>
<proteinExistence type="predicted"/>
<name>A0ABQ8QX36_FUSEQ</name>
<protein>
    <recommendedName>
        <fullName evidence="1">NACHT domain-containing protein</fullName>
    </recommendedName>
</protein>
<evidence type="ECO:0000313" key="2">
    <source>
        <dbReference type="EMBL" id="KAJ4111453.1"/>
    </source>
</evidence>
<keyword evidence="3" id="KW-1185">Reference proteome</keyword>
<dbReference type="PROSITE" id="PS50837">
    <property type="entry name" value="NACHT"/>
    <property type="match status" value="1"/>
</dbReference>
<dbReference type="SUPFAM" id="SSF52540">
    <property type="entry name" value="P-loop containing nucleoside triphosphate hydrolases"/>
    <property type="match status" value="1"/>
</dbReference>
<evidence type="ECO:0000259" key="1">
    <source>
        <dbReference type="PROSITE" id="PS50837"/>
    </source>
</evidence>
<dbReference type="InterPro" id="IPR016024">
    <property type="entry name" value="ARM-type_fold"/>
</dbReference>
<dbReference type="PANTHER" id="PTHR46312">
    <property type="entry name" value="NACHT DOMAIN-CONTAINING PROTEIN"/>
    <property type="match status" value="1"/>
</dbReference>
<comment type="caution">
    <text evidence="2">The sequence shown here is derived from an EMBL/GenBank/DDBJ whole genome shotgun (WGS) entry which is preliminary data.</text>
</comment>
<dbReference type="Pfam" id="PF23238">
    <property type="entry name" value="DUF7068"/>
    <property type="match status" value="1"/>
</dbReference>
<dbReference type="PANTHER" id="PTHR46312:SF2">
    <property type="entry name" value="NUCLEOTIDE-BINDING OLIGOMERIZATION DOMAIN-CONTAINING PROTEIN 2-LIKE"/>
    <property type="match status" value="1"/>
</dbReference>
<accession>A0ABQ8QX36</accession>
<dbReference type="Proteomes" id="UP001152024">
    <property type="component" value="Unassembled WGS sequence"/>
</dbReference>
<organism evidence="2 3">
    <name type="scientific">Fusarium equiseti</name>
    <name type="common">Fusarium scirpi</name>
    <dbReference type="NCBI Taxonomy" id="61235"/>
    <lineage>
        <taxon>Eukaryota</taxon>
        <taxon>Fungi</taxon>
        <taxon>Dikarya</taxon>
        <taxon>Ascomycota</taxon>
        <taxon>Pezizomycotina</taxon>
        <taxon>Sordariomycetes</taxon>
        <taxon>Hypocreomycetidae</taxon>
        <taxon>Hypocreales</taxon>
        <taxon>Nectriaceae</taxon>
        <taxon>Fusarium</taxon>
        <taxon>Fusarium incarnatum-equiseti species complex</taxon>
    </lineage>
</organism>
<evidence type="ECO:0000313" key="3">
    <source>
        <dbReference type="Proteomes" id="UP001152024"/>
    </source>
</evidence>
<dbReference type="InterPro" id="IPR011989">
    <property type="entry name" value="ARM-like"/>
</dbReference>
<dbReference type="Gene3D" id="3.40.50.300">
    <property type="entry name" value="P-loop containing nucleotide triphosphate hydrolases"/>
    <property type="match status" value="1"/>
</dbReference>
<feature type="domain" description="NACHT" evidence="1">
    <location>
        <begin position="128"/>
        <end position="226"/>
    </location>
</feature>
<dbReference type="InterPro" id="IPR007111">
    <property type="entry name" value="NACHT_NTPase"/>
</dbReference>
<sequence>MNKFCGPLDSDPDYKSVVEVIKRFLLTIQDGTALEQADAWIREKYYDKQRLKIERLSGESLEMSECYINLALVEVHKVDNSERRSEGPSPFSLSERLKLEPLNDDLRVELPDLFQPREMPCGGTKMPRRILIRGRAGVGKTTLCKKIVYDFIHGGMWEDLFKRVVWIRLRELKSFPNDDYSFDRVLRNIFFRQHRQYSKLCTELWRHIEDTQSRDTVFLLDGLDEVPELTMEYKHGNPHPGQDLLKGLLNRPNVIITTRPHATFPTDFRQPDLELDTMGFSESQVFSYLEAVIPEDIDAIEAYLENHRIMKSLVQIPIQLDALCFTWQTSSIWNTDIPDTMTAVYEAMTRELWKKDNERLEKDGIQIIGNASPAETDPFDSTQYESLGYLAFSGLCSNVIEFQPHHRNTLYRFMKKERTSLSFDETFARLSFWRTSDSSNTLPNPSYHFIHLTFQEYFSAKHFAKAWRQENDLEYIEFDGKRHKKQLVSCQKFFQKHKFNTRYNIMWRFVAEILDEDDGQTCRFFEVIEGEPVDMLGSAQQRLVMHCLAEVTQSAQLRTRLENQLSQWLDFELNFRGFSHFFLEPEFPARAINLVLARASMEHKFAILEEFKSGHNLPLSTVELITGWLERGELPPSLRLVALEALPKIPLPIRTLNAVVALMDNEDRDTTGLVIFILCGQAPWPSDILRAVMARHESQDSDKDLGIKQRTANALRGDSELPMALLLQIASWINDLCPPTTKAVLQTLEYQRNLNEDIIRIIATVLKDQQQEMRVFAFKMLQERDDLPLDILDTMATHLEAEHRSVYMTLRPSDNILRVLMKRLESQDRSIQQKALQVLCRVHNKRPELPFHDVFRVLVEWLEGEDYGSRQLALIILYGQQELPERITKAVMALLEDQNQETSHLAFHVLFLQGNSPMRVMDGTIRRLRFGDRDEKRWILAFLEGEYLLPPGVLKAIAQNLNDRDRDIRTTALDTLRALGGSQDFPDDVIVAIAEQIFHADMTTRRAAAETLAKVWDRQNLPVELLDAIVAQLKSHNPAIREAASDSLVDFGGLHSIFDETLNAIALHLADPESHIRCGAAKTLRRIAHNQVFPDYILSAIAALLEDRQREIRYESVMTLHTVAKNETFPDHFLQPIAALLRDTDKGIQLKALETLGRLGYRRSFPPHILDAIADQIENPEVEGYMPLGKDYLSFSQAQALIYTDTGNTYSGSASDYSESSVDTSGDTMPVSPTYRQRAAFEALVRQSGLPEVTAEAIVVRGLASRDPKIRRPALYMVRRLPTMSKEIRGLVVALLDD</sequence>
<reference evidence="2" key="1">
    <citation type="submission" date="2022-09" db="EMBL/GenBank/DDBJ databases">
        <title>Fusarium specimens isolated from Avocado Roots.</title>
        <authorList>
            <person name="Stajich J."/>
            <person name="Roper C."/>
            <person name="Heimlech-Rivalta G."/>
        </authorList>
    </citation>
    <scope>NUCLEOTIDE SEQUENCE</scope>
    <source>
        <strain evidence="2">CF00095</strain>
    </source>
</reference>
<dbReference type="InterPro" id="IPR027417">
    <property type="entry name" value="P-loop_NTPase"/>
</dbReference>
<dbReference type="Pfam" id="PF05729">
    <property type="entry name" value="NACHT"/>
    <property type="match status" value="1"/>
</dbReference>
<dbReference type="EMBL" id="JAOQBH010000033">
    <property type="protein sequence ID" value="KAJ4111453.1"/>
    <property type="molecule type" value="Genomic_DNA"/>
</dbReference>